<evidence type="ECO:0000256" key="5">
    <source>
        <dbReference type="ARBA" id="ARBA00023125"/>
    </source>
</evidence>
<dbReference type="STRING" id="520767.ATZ99_02150"/>
<evidence type="ECO:0000256" key="4">
    <source>
        <dbReference type="ARBA" id="ARBA00023027"/>
    </source>
</evidence>
<dbReference type="Proteomes" id="UP000075737">
    <property type="component" value="Unassembled WGS sequence"/>
</dbReference>
<feature type="binding site" evidence="7">
    <location>
        <begin position="102"/>
        <end position="107"/>
    </location>
    <ligand>
        <name>NAD(+)</name>
        <dbReference type="ChEBI" id="CHEBI:57540"/>
    </ligand>
</feature>
<dbReference type="InterPro" id="IPR058236">
    <property type="entry name" value="Rex_actinobacterial-type"/>
</dbReference>
<dbReference type="EMBL" id="LOHZ01000015">
    <property type="protein sequence ID" value="KYO68703.1"/>
    <property type="molecule type" value="Genomic_DNA"/>
</dbReference>
<dbReference type="PANTHER" id="PTHR35786:SF1">
    <property type="entry name" value="REDOX-SENSING TRANSCRIPTIONAL REPRESSOR REX 1"/>
    <property type="match status" value="1"/>
</dbReference>
<dbReference type="NCBIfam" id="NF003989">
    <property type="entry name" value="PRK05472.1-3"/>
    <property type="match status" value="1"/>
</dbReference>
<comment type="caution">
    <text evidence="9">The sequence shown here is derived from an EMBL/GenBank/DDBJ whole genome shotgun (WGS) entry which is preliminary data.</text>
</comment>
<dbReference type="GO" id="GO:0003700">
    <property type="term" value="F:DNA-binding transcription factor activity"/>
    <property type="evidence" value="ECO:0007669"/>
    <property type="project" value="UniProtKB-UniRule"/>
</dbReference>
<dbReference type="NCBIfam" id="NF003990">
    <property type="entry name" value="PRK05472.1-4"/>
    <property type="match status" value="1"/>
</dbReference>
<feature type="domain" description="CoA-binding" evidence="8">
    <location>
        <begin position="91"/>
        <end position="192"/>
    </location>
</feature>
<evidence type="ECO:0000256" key="1">
    <source>
        <dbReference type="ARBA" id="ARBA00022490"/>
    </source>
</evidence>
<dbReference type="GO" id="GO:0051775">
    <property type="term" value="P:response to redox state"/>
    <property type="evidence" value="ECO:0007669"/>
    <property type="project" value="InterPro"/>
</dbReference>
<gene>
    <name evidence="9" type="primary">rex_1</name>
    <name evidence="7" type="synonym">rex</name>
    <name evidence="9" type="ORF">ATZ99_02150</name>
</gene>
<comment type="subcellular location">
    <subcellularLocation>
        <location evidence="7">Cytoplasm</location>
    </subcellularLocation>
</comment>
<feature type="DNA-binding region" description="H-T-H motif" evidence="7">
    <location>
        <begin position="28"/>
        <end position="67"/>
    </location>
</feature>
<evidence type="ECO:0000313" key="9">
    <source>
        <dbReference type="EMBL" id="KYO68703.1"/>
    </source>
</evidence>
<keyword evidence="6 7" id="KW-0804">Transcription</keyword>
<comment type="function">
    <text evidence="7">Modulates transcription in response to changes in cellular NADH/NAD(+) redox state.</text>
</comment>
<comment type="similarity">
    <text evidence="7">Belongs to the transcriptional regulatory Rex family.</text>
</comment>
<dbReference type="Pfam" id="PF06971">
    <property type="entry name" value="Put_DNA-bind_N"/>
    <property type="match status" value="1"/>
</dbReference>
<dbReference type="SMART" id="SM00881">
    <property type="entry name" value="CoA_binding"/>
    <property type="match status" value="1"/>
</dbReference>
<dbReference type="GO" id="GO:0045892">
    <property type="term" value="P:negative regulation of DNA-templated transcription"/>
    <property type="evidence" value="ECO:0007669"/>
    <property type="project" value="InterPro"/>
</dbReference>
<keyword evidence="5 7" id="KW-0238">DNA-binding</keyword>
<accession>A0A162N2F5</accession>
<dbReference type="HAMAP" id="MF_01131">
    <property type="entry name" value="Rex"/>
    <property type="match status" value="1"/>
</dbReference>
<evidence type="ECO:0000259" key="8">
    <source>
        <dbReference type="SMART" id="SM00881"/>
    </source>
</evidence>
<evidence type="ECO:0000256" key="7">
    <source>
        <dbReference type="HAMAP-Rule" id="MF_01131"/>
    </source>
</evidence>
<dbReference type="Gene3D" id="1.10.10.10">
    <property type="entry name" value="Winged helix-like DNA-binding domain superfamily/Winged helix DNA-binding domain"/>
    <property type="match status" value="1"/>
</dbReference>
<dbReference type="GO" id="GO:0003677">
    <property type="term" value="F:DNA binding"/>
    <property type="evidence" value="ECO:0007669"/>
    <property type="project" value="UniProtKB-UniRule"/>
</dbReference>
<dbReference type="InterPro" id="IPR036388">
    <property type="entry name" value="WH-like_DNA-bd_sf"/>
</dbReference>
<evidence type="ECO:0000313" key="10">
    <source>
        <dbReference type="Proteomes" id="UP000075737"/>
    </source>
</evidence>
<dbReference type="NCBIfam" id="NF003993">
    <property type="entry name" value="PRK05472.2-2"/>
    <property type="match status" value="1"/>
</dbReference>
<sequence length="245" mass="27851">MQIRILGDIMAEEEIKKISLAVIRRLPKYHKCLGELLRNNVEKVSSQELGQMLGFTASQVRQDLNNFGEFGQQGYGYNVEQLYNEVAKILGLHTEHKMVIIGAGNLGQALANYKDFESHGFKIIAMFDINPRLTGLRIHGVPVYDLEELSYVINENNVDIAIIAVPKENAQQVADVLSGTIIKGIWNFAPIEIKVPPHIMVENVHLIDSLFTLSYKINENKLMERLIKQKSKRFEVKEKIIKKLP</sequence>
<dbReference type="InterPro" id="IPR036291">
    <property type="entry name" value="NAD(P)-bd_dom_sf"/>
</dbReference>
<keyword evidence="2 7" id="KW-0678">Repressor</keyword>
<dbReference type="AlphaFoldDB" id="A0A162N2F5"/>
<dbReference type="PATRIC" id="fig|520767.4.peg.221"/>
<reference evidence="9 10" key="1">
    <citation type="submission" date="2015-12" db="EMBL/GenBank/DDBJ databases">
        <title>Draft genome of Thermovenabulum gondwanense isolated from a red thermophilic microbial mat colonisisng an outflow channel of a bore well.</title>
        <authorList>
            <person name="Patel B.K."/>
        </authorList>
    </citation>
    <scope>NUCLEOTIDE SEQUENCE [LARGE SCALE GENOMIC DNA]</scope>
    <source>
        <strain evidence="9 10">R270</strain>
    </source>
</reference>
<name>A0A162N2F5_9FIRM</name>
<dbReference type="PANTHER" id="PTHR35786">
    <property type="entry name" value="REDOX-SENSING TRANSCRIPTIONAL REPRESSOR REX"/>
    <property type="match status" value="1"/>
</dbReference>
<dbReference type="NCBIfam" id="NF003996">
    <property type="entry name" value="PRK05472.2-5"/>
    <property type="match status" value="1"/>
</dbReference>
<protein>
    <recommendedName>
        <fullName evidence="7">Redox-sensing transcriptional repressor Rex</fullName>
    </recommendedName>
</protein>
<dbReference type="NCBIfam" id="NF003995">
    <property type="entry name" value="PRK05472.2-4"/>
    <property type="match status" value="1"/>
</dbReference>
<dbReference type="NCBIfam" id="NF003994">
    <property type="entry name" value="PRK05472.2-3"/>
    <property type="match status" value="1"/>
</dbReference>
<evidence type="ECO:0000256" key="2">
    <source>
        <dbReference type="ARBA" id="ARBA00022491"/>
    </source>
</evidence>
<organism evidence="9 10">
    <name type="scientific">Thermovenabulum gondwanense</name>
    <dbReference type="NCBI Taxonomy" id="520767"/>
    <lineage>
        <taxon>Bacteria</taxon>
        <taxon>Bacillati</taxon>
        <taxon>Bacillota</taxon>
        <taxon>Clostridia</taxon>
        <taxon>Thermosediminibacterales</taxon>
        <taxon>Thermosediminibacteraceae</taxon>
        <taxon>Thermovenabulum</taxon>
    </lineage>
</organism>
<evidence type="ECO:0000256" key="6">
    <source>
        <dbReference type="ARBA" id="ARBA00023163"/>
    </source>
</evidence>
<dbReference type="Gene3D" id="3.40.50.720">
    <property type="entry name" value="NAD(P)-binding Rossmann-like Domain"/>
    <property type="match status" value="1"/>
</dbReference>
<evidence type="ECO:0000256" key="3">
    <source>
        <dbReference type="ARBA" id="ARBA00023015"/>
    </source>
</evidence>
<proteinExistence type="inferred from homology"/>
<dbReference type="InterPro" id="IPR036390">
    <property type="entry name" value="WH_DNA-bd_sf"/>
</dbReference>
<comment type="subunit">
    <text evidence="7">Homodimer.</text>
</comment>
<dbReference type="InterPro" id="IPR009718">
    <property type="entry name" value="Rex_DNA-bd_C_dom"/>
</dbReference>
<dbReference type="GO" id="GO:0005737">
    <property type="term" value="C:cytoplasm"/>
    <property type="evidence" value="ECO:0007669"/>
    <property type="project" value="UniProtKB-SubCell"/>
</dbReference>
<keyword evidence="4 7" id="KW-0520">NAD</keyword>
<dbReference type="Pfam" id="PF02629">
    <property type="entry name" value="CoA_binding"/>
    <property type="match status" value="1"/>
</dbReference>
<keyword evidence="1 7" id="KW-0963">Cytoplasm</keyword>
<keyword evidence="3 7" id="KW-0805">Transcription regulation</keyword>
<dbReference type="InterPro" id="IPR003781">
    <property type="entry name" value="CoA-bd"/>
</dbReference>
<dbReference type="SUPFAM" id="SSF46785">
    <property type="entry name" value="Winged helix' DNA-binding domain"/>
    <property type="match status" value="1"/>
</dbReference>
<dbReference type="SUPFAM" id="SSF51735">
    <property type="entry name" value="NAD(P)-binding Rossmann-fold domains"/>
    <property type="match status" value="1"/>
</dbReference>
<keyword evidence="10" id="KW-1185">Reference proteome</keyword>
<dbReference type="InterPro" id="IPR022876">
    <property type="entry name" value="Tscrpt_rep_Rex"/>
</dbReference>